<accession>A0A381PY06</accession>
<dbReference type="PANTHER" id="PTHR38031">
    <property type="entry name" value="SULFUR CARRIER PROTEIN SLR0821-RELATED"/>
    <property type="match status" value="1"/>
</dbReference>
<dbReference type="NCBIfam" id="NF041918">
    <property type="entry name" value="SAMP1"/>
    <property type="match status" value="1"/>
</dbReference>
<protein>
    <recommendedName>
        <fullName evidence="2">Molybdopterin synthase sulfur carrier subunit</fullName>
    </recommendedName>
</protein>
<dbReference type="InterPro" id="IPR052045">
    <property type="entry name" value="Sulfur_Carrier/Prot_Modifier"/>
</dbReference>
<dbReference type="Pfam" id="PF02597">
    <property type="entry name" value="ThiS"/>
    <property type="match status" value="1"/>
</dbReference>
<evidence type="ECO:0008006" key="2">
    <source>
        <dbReference type="Google" id="ProtNLM"/>
    </source>
</evidence>
<dbReference type="InterPro" id="IPR016155">
    <property type="entry name" value="Mopterin_synth/thiamin_S_b"/>
</dbReference>
<proteinExistence type="predicted"/>
<dbReference type="AlphaFoldDB" id="A0A381PY06"/>
<reference evidence="1" key="1">
    <citation type="submission" date="2018-05" db="EMBL/GenBank/DDBJ databases">
        <authorList>
            <person name="Lanie J.A."/>
            <person name="Ng W.-L."/>
            <person name="Kazmierczak K.M."/>
            <person name="Andrzejewski T.M."/>
            <person name="Davidsen T.M."/>
            <person name="Wayne K.J."/>
            <person name="Tettelin H."/>
            <person name="Glass J.I."/>
            <person name="Rusch D."/>
            <person name="Podicherti R."/>
            <person name="Tsui H.-C.T."/>
            <person name="Winkler M.E."/>
        </authorList>
    </citation>
    <scope>NUCLEOTIDE SEQUENCE</scope>
</reference>
<dbReference type="InterPro" id="IPR003749">
    <property type="entry name" value="ThiS/MoaD-like"/>
</dbReference>
<organism evidence="1">
    <name type="scientific">marine metagenome</name>
    <dbReference type="NCBI Taxonomy" id="408172"/>
    <lineage>
        <taxon>unclassified sequences</taxon>
        <taxon>metagenomes</taxon>
        <taxon>ecological metagenomes</taxon>
    </lineage>
</organism>
<dbReference type="SUPFAM" id="SSF54285">
    <property type="entry name" value="MoaD/ThiS"/>
    <property type="match status" value="1"/>
</dbReference>
<dbReference type="EMBL" id="UINC01001131">
    <property type="protein sequence ID" value="SUZ71740.1"/>
    <property type="molecule type" value="Genomic_DNA"/>
</dbReference>
<evidence type="ECO:0000313" key="1">
    <source>
        <dbReference type="EMBL" id="SUZ71740.1"/>
    </source>
</evidence>
<dbReference type="PANTHER" id="PTHR38031:SF1">
    <property type="entry name" value="SULFUR CARRIER PROTEIN CYSO"/>
    <property type="match status" value="1"/>
</dbReference>
<dbReference type="InterPro" id="IPR054834">
    <property type="entry name" value="SAMP1_3"/>
</dbReference>
<sequence>MGVVIEIPSALKQYVNDQDEVEVSGNSVEEAFGALVSEYTELKDNLFDENGKIRSFINVYLNDDDIRYADGLKSEVQDGDSIQIVPSVAGGCSTVKYS</sequence>
<name>A0A381PY06_9ZZZZ</name>
<dbReference type="Gene3D" id="3.10.20.30">
    <property type="match status" value="1"/>
</dbReference>
<dbReference type="InterPro" id="IPR012675">
    <property type="entry name" value="Beta-grasp_dom_sf"/>
</dbReference>
<gene>
    <name evidence="1" type="ORF">METZ01_LOCUS24594</name>
</gene>